<evidence type="ECO:0000313" key="3">
    <source>
        <dbReference type="Proteomes" id="UP001492380"/>
    </source>
</evidence>
<evidence type="ECO:0000313" key="2">
    <source>
        <dbReference type="EMBL" id="KAK8229182.1"/>
    </source>
</evidence>
<feature type="compositionally biased region" description="Basic residues" evidence="1">
    <location>
        <begin position="155"/>
        <end position="164"/>
    </location>
</feature>
<feature type="region of interest" description="Disordered" evidence="1">
    <location>
        <begin position="112"/>
        <end position="185"/>
    </location>
</feature>
<dbReference type="Proteomes" id="UP001492380">
    <property type="component" value="Unassembled WGS sequence"/>
</dbReference>
<feature type="compositionally biased region" description="Basic and acidic residues" evidence="1">
    <location>
        <begin position="113"/>
        <end position="127"/>
    </location>
</feature>
<feature type="compositionally biased region" description="Acidic residues" evidence="1">
    <location>
        <begin position="206"/>
        <end position="224"/>
    </location>
</feature>
<feature type="region of interest" description="Disordered" evidence="1">
    <location>
        <begin position="1"/>
        <end position="20"/>
    </location>
</feature>
<feature type="compositionally biased region" description="Basic and acidic residues" evidence="1">
    <location>
        <begin position="142"/>
        <end position="151"/>
    </location>
</feature>
<name>A0ABR1YH63_9PEZI</name>
<comment type="caution">
    <text evidence="2">The sequence shown here is derived from an EMBL/GenBank/DDBJ whole genome shotgun (WGS) entry which is preliminary data.</text>
</comment>
<dbReference type="EMBL" id="JBBWRZ010000009">
    <property type="protein sequence ID" value="KAK8229182.1"/>
    <property type="molecule type" value="Genomic_DNA"/>
</dbReference>
<sequence>MSLLIRGKSSQWKEDEDEDEDEDEILVSELLLLKKASSNEAGVDILYVPDTIRSPFLPSKMAGHARADPQRGWSLRPLAQLKHWKQNNVAAQKSSFQNSTGSYCLTHLLTRKQSGEKETSHRADKLRQTQGGKKPTKKRKSVVREKSEIEQAHPLARKGVKKRSAVQLTSKQAGRQCSGTNHHASSLKMAEMNRINTRLCRRPFDYDDDDDDDDEEEEEEEEEGTSARPRTIGKMNGKNNRKRKRTREIKL</sequence>
<accession>A0ABR1YH63</accession>
<organism evidence="2 3">
    <name type="scientific">Phyllosticta capitalensis</name>
    <dbReference type="NCBI Taxonomy" id="121624"/>
    <lineage>
        <taxon>Eukaryota</taxon>
        <taxon>Fungi</taxon>
        <taxon>Dikarya</taxon>
        <taxon>Ascomycota</taxon>
        <taxon>Pezizomycotina</taxon>
        <taxon>Dothideomycetes</taxon>
        <taxon>Dothideomycetes incertae sedis</taxon>
        <taxon>Botryosphaeriales</taxon>
        <taxon>Phyllostictaceae</taxon>
        <taxon>Phyllosticta</taxon>
    </lineage>
</organism>
<keyword evidence="3" id="KW-1185">Reference proteome</keyword>
<reference evidence="2 3" key="1">
    <citation type="submission" date="2024-04" db="EMBL/GenBank/DDBJ databases">
        <title>Phyllosticta paracitricarpa is synonymous to the EU quarantine fungus P. citricarpa based on phylogenomic analyses.</title>
        <authorList>
            <consortium name="Lawrence Berkeley National Laboratory"/>
            <person name="Van Ingen-Buijs V.A."/>
            <person name="Van Westerhoven A.C."/>
            <person name="Haridas S."/>
            <person name="Skiadas P."/>
            <person name="Martin F."/>
            <person name="Groenewald J.Z."/>
            <person name="Crous P.W."/>
            <person name="Seidl M.F."/>
        </authorList>
    </citation>
    <scope>NUCLEOTIDE SEQUENCE [LARGE SCALE GENOMIC DNA]</scope>
    <source>
        <strain evidence="2 3">CBS 123374</strain>
    </source>
</reference>
<feature type="compositionally biased region" description="Basic residues" evidence="1">
    <location>
        <begin position="239"/>
        <end position="251"/>
    </location>
</feature>
<gene>
    <name evidence="2" type="ORF">HDK90DRAFT_557734</name>
</gene>
<evidence type="ECO:0000256" key="1">
    <source>
        <dbReference type="SAM" id="MobiDB-lite"/>
    </source>
</evidence>
<feature type="region of interest" description="Disordered" evidence="1">
    <location>
        <begin position="198"/>
        <end position="251"/>
    </location>
</feature>
<feature type="compositionally biased region" description="Polar residues" evidence="1">
    <location>
        <begin position="166"/>
        <end position="184"/>
    </location>
</feature>
<proteinExistence type="predicted"/>
<protein>
    <submittedName>
        <fullName evidence="2">Uncharacterized protein</fullName>
    </submittedName>
</protein>